<feature type="domain" description="SpaA-like prealbumin fold" evidence="4">
    <location>
        <begin position="209"/>
        <end position="286"/>
    </location>
</feature>
<dbReference type="InterPro" id="IPR041033">
    <property type="entry name" value="SpaA_PFL_dom_1"/>
</dbReference>
<feature type="compositionally biased region" description="Basic and acidic residues" evidence="1">
    <location>
        <begin position="1164"/>
        <end position="1177"/>
    </location>
</feature>
<keyword evidence="2" id="KW-0472">Membrane</keyword>
<dbReference type="RefSeq" id="WP_256162294.1">
    <property type="nucleotide sequence ID" value="NZ_BAABYW010000001.1"/>
</dbReference>
<comment type="caution">
    <text evidence="7">The sequence shown here is derived from an EMBL/GenBank/DDBJ whole genome shotgun (WGS) entry which is preliminary data.</text>
</comment>
<name>A0ABQ0B3L2_9FIRM</name>
<gene>
    <name evidence="7" type="ORF">K040078D81_01550</name>
</gene>
<feature type="region of interest" description="Disordered" evidence="1">
    <location>
        <begin position="1158"/>
        <end position="1183"/>
    </location>
</feature>
<evidence type="ECO:0000313" key="7">
    <source>
        <dbReference type="EMBL" id="GAA6406038.1"/>
    </source>
</evidence>
<evidence type="ECO:0000256" key="1">
    <source>
        <dbReference type="SAM" id="MobiDB-lite"/>
    </source>
</evidence>
<feature type="domain" description="T-Q ester bond containing" evidence="5">
    <location>
        <begin position="791"/>
        <end position="910"/>
    </location>
</feature>
<sequence>MKNQVKSHKKRLLAFLLAALIALCSILINGTAVFAADGTLTFNSGETIAYGDYYTTRMTFDGDNKAYCVEPLKPTPSAGTYEYDLLGKDSPVRKALYYLPGGYGYEKNIKGQFLGGWAEDDAYVIGHLVVAYTYAGYDADSGAFYGAPQSYVDKAVEISNVINGLPDPPNNFRAFIVPGDNNQTITGSWYQKPYGWIELRKSSANGALTDGNGNYSLKGAQYGVYKGDELVETLTTDKNGYAKSKDLETDLEYTVRELKASPGFVVDPNGYDVTVKSETGATVTVKELPQNNPLDLVLKKLDKETGTNMPQGGATLKDAEFTVKFYAIQSDTDPAAKGEIPLRTWVFKTDTSGEIHFTKEYRVSGDELYYVSGGKTPCLPLGTVTVQESKAPAGYFASDTVFVQKLSGGDSETLELYHASDVEEQIFRGGVKIQKRDLETREAKPQGGASFENAEFTITSLNKNPVLVDGKSFTKDQIIMTLKTDADGTATTKKDALPYGHYRADEVSPPQGYLNTGKISIEFDIVEDSKIVELTAENNSILNQVIRGDLEFVKVSDGNLNRLANVPFFITSKTTGETHTLVTDKNGYASTSADWNKHTANTNRGETSEDGIWFGSIAPDDSKGALIYDTYTIEEQKCKANEGMNLLKFEASVYKDKVTIDLGTLTDDQITIATTALEEKSGSHMAKPEKSITLVDTVEYEGLKKGQEYKLLGTLMDKETGEPVQIDGKPVNAEATFKAKKSTGSEKVKFTFDATALKGKTVVVFEELYQEDLKLAVHAEITDEDQTIYFPEVKTSAKDTDTNSSISCADKEVTLVDTMTFKNLVPKVPFKVTGTLMDKETGKPVDIDGRTVTSTVEFTPEESSGTVDIPFTFDATSLKGKTVVVFESVTYKGEEVAAHADLEDMGQTIFFPALATTATDKETDAHHAAADKEVTLVDVVEYKNLIADGRTYHLSGTLMDKETKKPLEVDGKPVTQEAEFIPEEPSGNVELNFTFDGSALKGKTIVAFESLTIEEKEVAVHADIDDESQTIYFPEIRTAAKDKKDGDQEALADKETSIVDTVSYKNLIADGKHSYKIKGILMDKETGKELLVGDKQVTAEAQFTPKKPSGKAELTFTFDGSSLAGHDVVVFEKLYYVSGKAELLLAAHEDIKDEGQTVKLTKVPKKETPKDTPKESPKVSAPVKTGDNTDITVYAAIAAASGVILLGAFGYIMYKHKRKKQNK</sequence>
<feature type="signal peptide" evidence="3">
    <location>
        <begin position="1"/>
        <end position="35"/>
    </location>
</feature>
<dbReference type="Pfam" id="PF17802">
    <property type="entry name" value="SpaA"/>
    <property type="match status" value="2"/>
</dbReference>
<feature type="chain" id="PRO_5045589984" description="Cell wall anchor protein" evidence="3">
    <location>
        <begin position="36"/>
        <end position="1223"/>
    </location>
</feature>
<dbReference type="InterPro" id="IPR046751">
    <property type="entry name" value="TED_2"/>
</dbReference>
<dbReference type="Pfam" id="PF20610">
    <property type="entry name" value="TED_2"/>
    <property type="match status" value="1"/>
</dbReference>
<dbReference type="Proteomes" id="UP001600943">
    <property type="component" value="Unassembled WGS sequence"/>
</dbReference>
<keyword evidence="8" id="KW-1185">Reference proteome</keyword>
<evidence type="ECO:0000259" key="5">
    <source>
        <dbReference type="Pfam" id="PF18202"/>
    </source>
</evidence>
<dbReference type="Gene3D" id="2.60.40.10">
    <property type="entry name" value="Immunoglobulins"/>
    <property type="match status" value="3"/>
</dbReference>
<evidence type="ECO:0000259" key="4">
    <source>
        <dbReference type="Pfam" id="PF17802"/>
    </source>
</evidence>
<keyword evidence="3" id="KW-0732">Signal</keyword>
<feature type="domain" description="SpaA-like prealbumin fold" evidence="4">
    <location>
        <begin position="447"/>
        <end position="539"/>
    </location>
</feature>
<feature type="domain" description="Thioester" evidence="6">
    <location>
        <begin position="40"/>
        <end position="169"/>
    </location>
</feature>
<feature type="domain" description="T-Q ester bond containing" evidence="5">
    <location>
        <begin position="1034"/>
        <end position="1159"/>
    </location>
</feature>
<dbReference type="EMBL" id="BAABYW010000001">
    <property type="protein sequence ID" value="GAA6406038.1"/>
    <property type="molecule type" value="Genomic_DNA"/>
</dbReference>
<proteinExistence type="predicted"/>
<dbReference type="InterPro" id="IPR041100">
    <property type="entry name" value="TQ"/>
</dbReference>
<dbReference type="NCBIfam" id="NF033903">
    <property type="entry name" value="VaFE_rpt"/>
    <property type="match status" value="4"/>
</dbReference>
<evidence type="ECO:0000256" key="2">
    <source>
        <dbReference type="SAM" id="Phobius"/>
    </source>
</evidence>
<evidence type="ECO:0000256" key="3">
    <source>
        <dbReference type="SAM" id="SignalP"/>
    </source>
</evidence>
<feature type="domain" description="T-Q ester bond containing" evidence="5">
    <location>
        <begin position="671"/>
        <end position="789"/>
    </location>
</feature>
<feature type="transmembrane region" description="Helical" evidence="2">
    <location>
        <begin position="1191"/>
        <end position="1214"/>
    </location>
</feature>
<reference evidence="7 8" key="1">
    <citation type="submission" date="2024-04" db="EMBL/GenBank/DDBJ databases">
        <title>Defined microbial consortia suppress multidrug-resistant proinflammatory Enterobacteriaceae via ecological control.</title>
        <authorList>
            <person name="Furuichi M."/>
            <person name="Kawaguchi T."/>
            <person name="Pust M."/>
            <person name="Yasuma K."/>
            <person name="Plichta D."/>
            <person name="Hasegawa N."/>
            <person name="Ohya T."/>
            <person name="Bhattarai S."/>
            <person name="Sasajima S."/>
            <person name="Aoto Y."/>
            <person name="Tuganbaev T."/>
            <person name="Yaginuma M."/>
            <person name="Ueda M."/>
            <person name="Okahashi N."/>
            <person name="Amafuji K."/>
            <person name="Kiridooshi Y."/>
            <person name="Sugita K."/>
            <person name="Strazar M."/>
            <person name="Skelly A."/>
            <person name="Suda W."/>
            <person name="Hattori M."/>
            <person name="Nakamoto N."/>
            <person name="Caballero S."/>
            <person name="Norman J."/>
            <person name="Olle B."/>
            <person name="Tanoue T."/>
            <person name="Arita M."/>
            <person name="Bucci V."/>
            <person name="Atarashi K."/>
            <person name="Xavier R."/>
            <person name="Honda K."/>
        </authorList>
    </citation>
    <scope>NUCLEOTIDE SEQUENCE [LARGE SCALE GENOMIC DNA]</scope>
    <source>
        <strain evidence="8">k04-0078-D8-1</strain>
    </source>
</reference>
<evidence type="ECO:0008006" key="9">
    <source>
        <dbReference type="Google" id="ProtNLM"/>
    </source>
</evidence>
<organism evidence="7 8">
    <name type="scientific">Blautia hominis</name>
    <dbReference type="NCBI Taxonomy" id="2025493"/>
    <lineage>
        <taxon>Bacteria</taxon>
        <taxon>Bacillati</taxon>
        <taxon>Bacillota</taxon>
        <taxon>Clostridia</taxon>
        <taxon>Lachnospirales</taxon>
        <taxon>Lachnospiraceae</taxon>
        <taxon>Blautia</taxon>
    </lineage>
</organism>
<evidence type="ECO:0000259" key="6">
    <source>
        <dbReference type="Pfam" id="PF20610"/>
    </source>
</evidence>
<evidence type="ECO:0000313" key="8">
    <source>
        <dbReference type="Proteomes" id="UP001600943"/>
    </source>
</evidence>
<keyword evidence="2" id="KW-1133">Transmembrane helix</keyword>
<keyword evidence="2" id="KW-0812">Transmembrane</keyword>
<protein>
    <recommendedName>
        <fullName evidence="9">Cell wall anchor protein</fullName>
    </recommendedName>
</protein>
<accession>A0ABQ0B3L2</accession>
<dbReference type="Pfam" id="PF18202">
    <property type="entry name" value="TQ"/>
    <property type="match status" value="4"/>
</dbReference>
<feature type="domain" description="T-Q ester bond containing" evidence="5">
    <location>
        <begin position="912"/>
        <end position="1032"/>
    </location>
</feature>
<dbReference type="Gene3D" id="2.60.40.3930">
    <property type="match status" value="4"/>
</dbReference>
<dbReference type="InterPro" id="IPR013783">
    <property type="entry name" value="Ig-like_fold"/>
</dbReference>